<dbReference type="PANTHER" id="PTHR12526">
    <property type="entry name" value="GLYCOSYLTRANSFERASE"/>
    <property type="match status" value="1"/>
</dbReference>
<proteinExistence type="predicted"/>
<accession>A0A6I1MMN3</accession>
<dbReference type="GO" id="GO:0016757">
    <property type="term" value="F:glycosyltransferase activity"/>
    <property type="evidence" value="ECO:0007669"/>
    <property type="project" value="InterPro"/>
</dbReference>
<dbReference type="PANTHER" id="PTHR12526:SF625">
    <property type="entry name" value="PHOSPHATIDYLINOSITOL GLYCAN-CLASS A"/>
    <property type="match status" value="1"/>
</dbReference>
<keyword evidence="3" id="KW-1185">Reference proteome</keyword>
<dbReference type="EMBL" id="WHJC01000182">
    <property type="protein sequence ID" value="MPQ44274.1"/>
    <property type="molecule type" value="Genomic_DNA"/>
</dbReference>
<organism evidence="2 3">
    <name type="scientific">Clostridium tarantellae</name>
    <dbReference type="NCBI Taxonomy" id="39493"/>
    <lineage>
        <taxon>Bacteria</taxon>
        <taxon>Bacillati</taxon>
        <taxon>Bacillota</taxon>
        <taxon>Clostridia</taxon>
        <taxon>Eubacteriales</taxon>
        <taxon>Clostridiaceae</taxon>
        <taxon>Clostridium</taxon>
    </lineage>
</organism>
<dbReference type="OrthoDB" id="9795068at2"/>
<dbReference type="RefSeq" id="WP_152890603.1">
    <property type="nucleotide sequence ID" value="NZ_WHJC01000182.1"/>
</dbReference>
<protein>
    <submittedName>
        <fullName evidence="2">Glycosyltransferase</fullName>
    </submittedName>
</protein>
<evidence type="ECO:0000313" key="2">
    <source>
        <dbReference type="EMBL" id="MPQ44274.1"/>
    </source>
</evidence>
<name>A0A6I1MMN3_9CLOT</name>
<dbReference type="Pfam" id="PF00534">
    <property type="entry name" value="Glycos_transf_1"/>
    <property type="match status" value="1"/>
</dbReference>
<dbReference type="CDD" id="cd03801">
    <property type="entry name" value="GT4_PimA-like"/>
    <property type="match status" value="1"/>
</dbReference>
<feature type="domain" description="Glycosyl transferase family 1" evidence="1">
    <location>
        <begin position="182"/>
        <end position="340"/>
    </location>
</feature>
<evidence type="ECO:0000259" key="1">
    <source>
        <dbReference type="Pfam" id="PF00534"/>
    </source>
</evidence>
<gene>
    <name evidence="2" type="ORF">GBZ86_10935</name>
</gene>
<dbReference type="InterPro" id="IPR001296">
    <property type="entry name" value="Glyco_trans_1"/>
</dbReference>
<comment type="caution">
    <text evidence="2">The sequence shown here is derived from an EMBL/GenBank/DDBJ whole genome shotgun (WGS) entry which is preliminary data.</text>
</comment>
<dbReference type="SUPFAM" id="SSF53756">
    <property type="entry name" value="UDP-Glycosyltransferase/glycogen phosphorylase"/>
    <property type="match status" value="1"/>
</dbReference>
<sequence>MRILYISNIPAPYRVDFFNELGKLCELTVLFEIGYATDRDKSWQMSKAKNYKEIFLEGKRTRSDSALCFSVLKYLNKKNYDIIVVGGYSTATGMLAIQYLKFRKIPFILNADGGMVRDDSFIRYNIKKYFISSARAWLSTGKTTTEYLLNYGAKKEFIYHYPFTSIKDEDLLGNKEKRNEKEILKKELNIKEGKVILAVGQFIYRKGFDVLIKAMNNLSRDYSLYIIGGEPTKEYLNLKNKYNLQNIYFKNFSNKNNLKKYYMISDLFVLPTREDIWGLVINEAMAYGLPVITTNKCVAGIELIKDYKNGFIVPIDDFYTLSEKIMYILQNDKLIYSMSKESLKIIKNYTIEVSAKKHMDIFNDYLTFLNENI</sequence>
<reference evidence="2 3" key="1">
    <citation type="submission" date="2019-10" db="EMBL/GenBank/DDBJ databases">
        <title>The Genome Sequence of Clostridium tarantellae Isolated from Fish Brain.</title>
        <authorList>
            <person name="Bano L."/>
            <person name="Kiel M."/>
            <person name="Sales G."/>
            <person name="Doxey A.C."/>
            <person name="Mansfield M.J."/>
            <person name="Schiavone M."/>
            <person name="Rossetto O."/>
            <person name="Pirazzini M."/>
            <person name="Dobrindt U."/>
            <person name="Montecucco C."/>
        </authorList>
    </citation>
    <scope>NUCLEOTIDE SEQUENCE [LARGE SCALE GENOMIC DNA]</scope>
    <source>
        <strain evidence="2 3">DSM 3997</strain>
    </source>
</reference>
<keyword evidence="2" id="KW-0808">Transferase</keyword>
<dbReference type="Gene3D" id="3.40.50.2000">
    <property type="entry name" value="Glycogen Phosphorylase B"/>
    <property type="match status" value="2"/>
</dbReference>
<dbReference type="AlphaFoldDB" id="A0A6I1MMN3"/>
<dbReference type="Proteomes" id="UP000430345">
    <property type="component" value="Unassembled WGS sequence"/>
</dbReference>
<evidence type="ECO:0000313" key="3">
    <source>
        <dbReference type="Proteomes" id="UP000430345"/>
    </source>
</evidence>